<reference evidence="1 2" key="1">
    <citation type="submission" date="2017-08" db="EMBL/GenBank/DDBJ databases">
        <title>Infants hospitalized years apart are colonized by the same room-sourced microbial strains.</title>
        <authorList>
            <person name="Brooks B."/>
            <person name="Olm M.R."/>
            <person name="Firek B.A."/>
            <person name="Baker R."/>
            <person name="Thomas B.C."/>
            <person name="Morowitz M.J."/>
            <person name="Banfield J.F."/>
        </authorList>
    </citation>
    <scope>NUCLEOTIDE SEQUENCE [LARGE SCALE GENOMIC DNA]</scope>
    <source>
        <strain evidence="1">S2_018_000_R2_101</strain>
    </source>
</reference>
<dbReference type="Proteomes" id="UP000249066">
    <property type="component" value="Unassembled WGS sequence"/>
</dbReference>
<protein>
    <submittedName>
        <fullName evidence="1">Uncharacterized protein</fullName>
    </submittedName>
</protein>
<sequence length="188" mass="21803">MTTIVLSNGHLRTETIEAAIDALIEMLNDHPLNRLFEKYGDFVERDARNLRGEWLEGVENAVSFFGNFFDRSHVFSIVSNHPHHVERLCAAIAANRQRPDYLRQPPPYDPDKLVIECKRFSTTQGEVLLTYDGQRIEQYGDTIRLNGRGNYEGHDDHYWHNIAKRDLARRHVEAFDRSMTAREALPPT</sequence>
<accession>A0A2W5A281</accession>
<gene>
    <name evidence="1" type="ORF">DI623_16195</name>
</gene>
<evidence type="ECO:0000313" key="1">
    <source>
        <dbReference type="EMBL" id="PZO86559.1"/>
    </source>
</evidence>
<proteinExistence type="predicted"/>
<name>A0A2W5A281_9SPHN</name>
<organism evidence="1 2">
    <name type="scientific">Sphingomonas sanxanigenens</name>
    <dbReference type="NCBI Taxonomy" id="397260"/>
    <lineage>
        <taxon>Bacteria</taxon>
        <taxon>Pseudomonadati</taxon>
        <taxon>Pseudomonadota</taxon>
        <taxon>Alphaproteobacteria</taxon>
        <taxon>Sphingomonadales</taxon>
        <taxon>Sphingomonadaceae</taxon>
        <taxon>Sphingomonas</taxon>
    </lineage>
</organism>
<dbReference type="AlphaFoldDB" id="A0A2W5A281"/>
<evidence type="ECO:0000313" key="2">
    <source>
        <dbReference type="Proteomes" id="UP000249066"/>
    </source>
</evidence>
<dbReference type="EMBL" id="QFNN01000193">
    <property type="protein sequence ID" value="PZO86559.1"/>
    <property type="molecule type" value="Genomic_DNA"/>
</dbReference>
<comment type="caution">
    <text evidence="1">The sequence shown here is derived from an EMBL/GenBank/DDBJ whole genome shotgun (WGS) entry which is preliminary data.</text>
</comment>